<evidence type="ECO:0000313" key="3">
    <source>
        <dbReference type="EMBL" id="MFD0857091.1"/>
    </source>
</evidence>
<comment type="caution">
    <text evidence="3">The sequence shown here is derived from an EMBL/GenBank/DDBJ whole genome shotgun (WGS) entry which is preliminary data.</text>
</comment>
<sequence length="69" mass="7440">MTTTHARAGWRESSYSGGTTAQSDCVEVACLDGDIGIRDSKAAGVGHLTIGRDDFAFLVRQLKEARRQV</sequence>
<dbReference type="EMBL" id="JBHTIR010004354">
    <property type="protein sequence ID" value="MFD0857091.1"/>
    <property type="molecule type" value="Genomic_DNA"/>
</dbReference>
<dbReference type="InterPro" id="IPR007278">
    <property type="entry name" value="DUF397"/>
</dbReference>
<feature type="domain" description="DUF397" evidence="2">
    <location>
        <begin position="8"/>
        <end position="63"/>
    </location>
</feature>
<protein>
    <submittedName>
        <fullName evidence="3">DUF397 domain-containing protein</fullName>
    </submittedName>
</protein>
<accession>A0ABW3CRA2</accession>
<evidence type="ECO:0000256" key="1">
    <source>
        <dbReference type="SAM" id="MobiDB-lite"/>
    </source>
</evidence>
<reference evidence="4" key="1">
    <citation type="journal article" date="2019" name="Int. J. Syst. Evol. Microbiol.">
        <title>The Global Catalogue of Microorganisms (GCM) 10K type strain sequencing project: providing services to taxonomists for standard genome sequencing and annotation.</title>
        <authorList>
            <consortium name="The Broad Institute Genomics Platform"/>
            <consortium name="The Broad Institute Genome Sequencing Center for Infectious Disease"/>
            <person name="Wu L."/>
            <person name="Ma J."/>
        </authorList>
    </citation>
    <scope>NUCLEOTIDE SEQUENCE [LARGE SCALE GENOMIC DNA]</scope>
    <source>
        <strain evidence="4">JCM 31696</strain>
    </source>
</reference>
<evidence type="ECO:0000259" key="2">
    <source>
        <dbReference type="Pfam" id="PF04149"/>
    </source>
</evidence>
<name>A0ABW3CRA2_9ACTN</name>
<organism evidence="3 4">
    <name type="scientific">Actinomadura adrarensis</name>
    <dbReference type="NCBI Taxonomy" id="1819600"/>
    <lineage>
        <taxon>Bacteria</taxon>
        <taxon>Bacillati</taxon>
        <taxon>Actinomycetota</taxon>
        <taxon>Actinomycetes</taxon>
        <taxon>Streptosporangiales</taxon>
        <taxon>Thermomonosporaceae</taxon>
        <taxon>Actinomadura</taxon>
    </lineage>
</organism>
<gene>
    <name evidence="3" type="ORF">ACFQ07_33095</name>
</gene>
<feature type="region of interest" description="Disordered" evidence="1">
    <location>
        <begin position="1"/>
        <end position="20"/>
    </location>
</feature>
<proteinExistence type="predicted"/>
<evidence type="ECO:0000313" key="4">
    <source>
        <dbReference type="Proteomes" id="UP001597083"/>
    </source>
</evidence>
<dbReference type="Pfam" id="PF04149">
    <property type="entry name" value="DUF397"/>
    <property type="match status" value="1"/>
</dbReference>
<keyword evidence="4" id="KW-1185">Reference proteome</keyword>
<dbReference type="Proteomes" id="UP001597083">
    <property type="component" value="Unassembled WGS sequence"/>
</dbReference>